<protein>
    <submittedName>
        <fullName evidence="1">Hydroxyproline-rich glycoprotein family protein</fullName>
    </submittedName>
</protein>
<accession>A0ACC1Z0K7</accession>
<evidence type="ECO:0000313" key="1">
    <source>
        <dbReference type="EMBL" id="KAJ4729516.1"/>
    </source>
</evidence>
<name>A0ACC1Z0K7_MELAZ</name>
<dbReference type="Proteomes" id="UP001164539">
    <property type="component" value="Chromosome 1"/>
</dbReference>
<proteinExistence type="predicted"/>
<evidence type="ECO:0000313" key="2">
    <source>
        <dbReference type="Proteomes" id="UP001164539"/>
    </source>
</evidence>
<comment type="caution">
    <text evidence="1">The sequence shown here is derived from an EMBL/GenBank/DDBJ whole genome shotgun (WGS) entry which is preliminary data.</text>
</comment>
<reference evidence="1 2" key="1">
    <citation type="journal article" date="2023" name="Science">
        <title>Complex scaffold remodeling in plant triterpene biosynthesis.</title>
        <authorList>
            <person name="De La Pena R."/>
            <person name="Hodgson H."/>
            <person name="Liu J.C."/>
            <person name="Stephenson M.J."/>
            <person name="Martin A.C."/>
            <person name="Owen C."/>
            <person name="Harkess A."/>
            <person name="Leebens-Mack J."/>
            <person name="Jimenez L.E."/>
            <person name="Osbourn A."/>
            <person name="Sattely E.S."/>
        </authorList>
    </citation>
    <scope>NUCLEOTIDE SEQUENCE [LARGE SCALE GENOMIC DNA]</scope>
    <source>
        <strain evidence="2">cv. JPN11</strain>
        <tissue evidence="1">Leaf</tissue>
    </source>
</reference>
<gene>
    <name evidence="1" type="ORF">OWV82_002288</name>
</gene>
<organism evidence="1 2">
    <name type="scientific">Melia azedarach</name>
    <name type="common">Chinaberry tree</name>
    <dbReference type="NCBI Taxonomy" id="155640"/>
    <lineage>
        <taxon>Eukaryota</taxon>
        <taxon>Viridiplantae</taxon>
        <taxon>Streptophyta</taxon>
        <taxon>Embryophyta</taxon>
        <taxon>Tracheophyta</taxon>
        <taxon>Spermatophyta</taxon>
        <taxon>Magnoliopsida</taxon>
        <taxon>eudicotyledons</taxon>
        <taxon>Gunneridae</taxon>
        <taxon>Pentapetalae</taxon>
        <taxon>rosids</taxon>
        <taxon>malvids</taxon>
        <taxon>Sapindales</taxon>
        <taxon>Meliaceae</taxon>
        <taxon>Melia</taxon>
    </lineage>
</organism>
<keyword evidence="2" id="KW-1185">Reference proteome</keyword>
<sequence>MKSSLSKLRRFALHKSDTKDKIELLPSAAQVDELEQAAQDMQDMRNCYDSLLSAAAATANSAYEFSESLREMGSCLMEKTSLHYDEESSRVLLMLGKVQFELQKLVDSYRSHIFLTITNPSESLLNELRTVEDMKRQCDEKRNVYEYMMAQQKEKGRSKSGKGESFTLQQLQAAHDEYDEEATLCVFRLKSLKQGQYRSLLTQAARHHSAQLNFFRKGLKSLEAVDTHVKLIAERQHIDYQFSGLENNEGEDGEDSYDANEEGELSFDYRDNKQGLDVVSTSRNSMDVDEVGVSLLQALVVENAEVNWEKGDHQASHRGRGSSFSAPIFPEKKIDPNEKIRQMQQSSARRPGTYVLPTPIDAKVPISSRTSTSGPHARSSNPSGLAYNLSHSSPLEQKKEDKDYGDGHLFELSALQVQSILKESNSNNASAGLPPPLAEGLALPQLDVFNASDAKNIKRPAFSGPITSKPSSTKPFSSSSGPITSTELPQLVSGLLSHAPVPQHKTSPRVSPSASPPLVSSPRISELHELPRPPSGFAAKPAAKSHGLVGHSAPLTFRNQEPTTTNKTPPVPSNAATPLPIPRLIVPRSFSIPSSSQRATALHVSKLLESPKVAEKVEDVASSPPLTPISLANAKPVSAVSDVASQSGQVRGD</sequence>
<dbReference type="EMBL" id="CM051394">
    <property type="protein sequence ID" value="KAJ4729516.1"/>
    <property type="molecule type" value="Genomic_DNA"/>
</dbReference>